<organism evidence="2 3">
    <name type="scientific">Microbacterium thalassium</name>
    <dbReference type="NCBI Taxonomy" id="362649"/>
    <lineage>
        <taxon>Bacteria</taxon>
        <taxon>Bacillati</taxon>
        <taxon>Actinomycetota</taxon>
        <taxon>Actinomycetes</taxon>
        <taxon>Micrococcales</taxon>
        <taxon>Microbacteriaceae</taxon>
        <taxon>Microbacterium</taxon>
    </lineage>
</organism>
<reference evidence="2 3" key="1">
    <citation type="submission" date="2020-08" db="EMBL/GenBank/DDBJ databases">
        <title>Sequencing the genomes of 1000 actinobacteria strains.</title>
        <authorList>
            <person name="Klenk H.-P."/>
        </authorList>
    </citation>
    <scope>NUCLEOTIDE SEQUENCE [LARGE SCALE GENOMIC DNA]</scope>
    <source>
        <strain evidence="2 3">DSM 12511</strain>
    </source>
</reference>
<name>A0A7X0FTA5_9MICO</name>
<protein>
    <recommendedName>
        <fullName evidence="1">ATPase AAA-type core domain-containing protein</fullName>
    </recommendedName>
</protein>
<gene>
    <name evidence="2" type="ORF">HD594_003080</name>
</gene>
<evidence type="ECO:0000313" key="2">
    <source>
        <dbReference type="EMBL" id="MBB6392767.1"/>
    </source>
</evidence>
<evidence type="ECO:0000313" key="3">
    <source>
        <dbReference type="Proteomes" id="UP000537775"/>
    </source>
</evidence>
<evidence type="ECO:0000259" key="1">
    <source>
        <dbReference type="Pfam" id="PF00004"/>
    </source>
</evidence>
<dbReference type="SUPFAM" id="SSF52540">
    <property type="entry name" value="P-loop containing nucleoside triphosphate hydrolases"/>
    <property type="match status" value="1"/>
</dbReference>
<dbReference type="GO" id="GO:0016887">
    <property type="term" value="F:ATP hydrolysis activity"/>
    <property type="evidence" value="ECO:0007669"/>
    <property type="project" value="InterPro"/>
</dbReference>
<dbReference type="Proteomes" id="UP000537775">
    <property type="component" value="Unassembled WGS sequence"/>
</dbReference>
<sequence>MVDVLVIRPGTSLWRQLARRRPGRGRSARVTVPWTIAGELGVAPGTSALALDGRTYIGETEKNLARALAVAGDAPWVLFFDEADALFGKRTGVKDSHDRYANQEVSYVKLTPAELTTLASARGATRRGARPARRTLIG</sequence>
<proteinExistence type="predicted"/>
<accession>A0A7X0FTA5</accession>
<dbReference type="Pfam" id="PF00004">
    <property type="entry name" value="AAA"/>
    <property type="match status" value="1"/>
</dbReference>
<dbReference type="Gene3D" id="3.40.50.300">
    <property type="entry name" value="P-loop containing nucleotide triphosphate hydrolases"/>
    <property type="match status" value="1"/>
</dbReference>
<keyword evidence="3" id="KW-1185">Reference proteome</keyword>
<comment type="caution">
    <text evidence="2">The sequence shown here is derived from an EMBL/GenBank/DDBJ whole genome shotgun (WGS) entry which is preliminary data.</text>
</comment>
<dbReference type="RefSeq" id="WP_184751821.1">
    <property type="nucleotide sequence ID" value="NZ_BAAAJR010000001.1"/>
</dbReference>
<feature type="domain" description="ATPase AAA-type core" evidence="1">
    <location>
        <begin position="48"/>
        <end position="101"/>
    </location>
</feature>
<dbReference type="InterPro" id="IPR003959">
    <property type="entry name" value="ATPase_AAA_core"/>
</dbReference>
<dbReference type="GO" id="GO:0005524">
    <property type="term" value="F:ATP binding"/>
    <property type="evidence" value="ECO:0007669"/>
    <property type="project" value="InterPro"/>
</dbReference>
<dbReference type="EMBL" id="JACHML010000001">
    <property type="protein sequence ID" value="MBB6392767.1"/>
    <property type="molecule type" value="Genomic_DNA"/>
</dbReference>
<dbReference type="AlphaFoldDB" id="A0A7X0FTA5"/>
<dbReference type="InterPro" id="IPR027417">
    <property type="entry name" value="P-loop_NTPase"/>
</dbReference>